<dbReference type="EMBL" id="JAHLFP010000046">
    <property type="protein sequence ID" value="MBU3806344.1"/>
    <property type="molecule type" value="Genomic_DNA"/>
</dbReference>
<evidence type="ECO:0000313" key="9">
    <source>
        <dbReference type="Proteomes" id="UP000713596"/>
    </source>
</evidence>
<keyword evidence="6 7" id="KW-0472">Membrane</keyword>
<dbReference type="InterPro" id="IPR002528">
    <property type="entry name" value="MATE_fam"/>
</dbReference>
<dbReference type="GO" id="GO:0015297">
    <property type="term" value="F:antiporter activity"/>
    <property type="evidence" value="ECO:0007669"/>
    <property type="project" value="InterPro"/>
</dbReference>
<keyword evidence="5 7" id="KW-1133">Transmembrane helix</keyword>
<feature type="transmembrane region" description="Helical" evidence="7">
    <location>
        <begin position="241"/>
        <end position="261"/>
    </location>
</feature>
<name>A0A948T3C9_9FIRM</name>
<evidence type="ECO:0000256" key="4">
    <source>
        <dbReference type="ARBA" id="ARBA00022692"/>
    </source>
</evidence>
<feature type="transmembrane region" description="Helical" evidence="7">
    <location>
        <begin position="424"/>
        <end position="444"/>
    </location>
</feature>
<protein>
    <submittedName>
        <fullName evidence="8">MATE family efflux transporter</fullName>
    </submittedName>
</protein>
<dbReference type="PIRSF" id="PIRSF006603">
    <property type="entry name" value="DinF"/>
    <property type="match status" value="1"/>
</dbReference>
<feature type="transmembrane region" description="Helical" evidence="7">
    <location>
        <begin position="201"/>
        <end position="221"/>
    </location>
</feature>
<keyword evidence="4 7" id="KW-0812">Transmembrane</keyword>
<dbReference type="Pfam" id="PF01554">
    <property type="entry name" value="MatE"/>
    <property type="match status" value="2"/>
</dbReference>
<dbReference type="InterPro" id="IPR052031">
    <property type="entry name" value="Membrane_Transporter-Flippase"/>
</dbReference>
<feature type="transmembrane region" description="Helical" evidence="7">
    <location>
        <begin position="392"/>
        <end position="412"/>
    </location>
</feature>
<evidence type="ECO:0000256" key="7">
    <source>
        <dbReference type="SAM" id="Phobius"/>
    </source>
</evidence>
<comment type="subcellular location">
    <subcellularLocation>
        <location evidence="1">Cell membrane</location>
        <topology evidence="1">Multi-pass membrane protein</topology>
    </subcellularLocation>
</comment>
<sequence length="463" mass="50100">MTKQQTATPYNPITQGVIWKQLLTYFFPILFGTFFQQLYNTVDAVVVGQFVGKEALAAVGGGTSNLLSIIVNLFVGMAVGTTVVVAQSIGSGDNEKLSRTVHASVAMSFVGGLLFTFVGLGLTRPALAVMGTPADIMEHAVTVLHMYCLGMIPSFLYNVGTGILRAMGDTKRPLYFLMVACGVNVVLDLLFVVVFHMGVAGAGIATVLSQWVSAILVYASLCRNSGPAHLDWRKIRLDLRCLWPVLVVGLPAGIQSNMYSISNVVLQGCVNSFGTDTVAALTSFTKVDGFYWMVIGAYGVAITTFAGQNFGAGLYSRVRQSVRSCLLLSSVTTILLSVSMLALARPLLSMFGSDPVVLELAQNMCNRMMPYYITYVCVEVMSGAIRGCGQALIPMIITGCGICGLRVLWVFLIMPLSNHMNTLLLSYPISWSITSICFVLYYFVGKWLPKQDTVQPEVQTTVH</sequence>
<proteinExistence type="predicted"/>
<evidence type="ECO:0000256" key="6">
    <source>
        <dbReference type="ARBA" id="ARBA00023136"/>
    </source>
</evidence>
<evidence type="ECO:0000256" key="3">
    <source>
        <dbReference type="ARBA" id="ARBA00022475"/>
    </source>
</evidence>
<dbReference type="InterPro" id="IPR048279">
    <property type="entry name" value="MdtK-like"/>
</dbReference>
<keyword evidence="2" id="KW-0813">Transport</keyword>
<dbReference type="PANTHER" id="PTHR43549:SF3">
    <property type="entry name" value="MULTIDRUG RESISTANCE PROTEIN YPNP-RELATED"/>
    <property type="match status" value="1"/>
</dbReference>
<feature type="transmembrane region" description="Helical" evidence="7">
    <location>
        <begin position="101"/>
        <end position="123"/>
    </location>
</feature>
<accession>A0A948T3C9</accession>
<reference evidence="8" key="2">
    <citation type="submission" date="2021-04" db="EMBL/GenBank/DDBJ databases">
        <authorList>
            <person name="Gilroy R."/>
        </authorList>
    </citation>
    <scope>NUCLEOTIDE SEQUENCE</scope>
    <source>
        <strain evidence="8">B5_2728</strain>
    </source>
</reference>
<organism evidence="8 9">
    <name type="scientific">Candidatus Allofournierella pullistercoris</name>
    <dbReference type="NCBI Taxonomy" id="2838597"/>
    <lineage>
        <taxon>Bacteria</taxon>
        <taxon>Bacillati</taxon>
        <taxon>Bacillota</taxon>
        <taxon>Clostridia</taxon>
        <taxon>Eubacteriales</taxon>
        <taxon>Oscillospiraceae</taxon>
        <taxon>Allofournierella</taxon>
    </lineage>
</organism>
<feature type="transmembrane region" description="Helical" evidence="7">
    <location>
        <begin position="143"/>
        <end position="167"/>
    </location>
</feature>
<evidence type="ECO:0000256" key="2">
    <source>
        <dbReference type="ARBA" id="ARBA00022448"/>
    </source>
</evidence>
<feature type="transmembrane region" description="Helical" evidence="7">
    <location>
        <begin position="290"/>
        <end position="314"/>
    </location>
</feature>
<feature type="transmembrane region" description="Helical" evidence="7">
    <location>
        <begin position="326"/>
        <end position="348"/>
    </location>
</feature>
<feature type="transmembrane region" description="Helical" evidence="7">
    <location>
        <begin position="174"/>
        <end position="195"/>
    </location>
</feature>
<evidence type="ECO:0000313" key="8">
    <source>
        <dbReference type="EMBL" id="MBU3806344.1"/>
    </source>
</evidence>
<feature type="transmembrane region" description="Helical" evidence="7">
    <location>
        <begin position="22"/>
        <end position="39"/>
    </location>
</feature>
<feature type="transmembrane region" description="Helical" evidence="7">
    <location>
        <begin position="66"/>
        <end position="89"/>
    </location>
</feature>
<dbReference type="GO" id="GO:0005886">
    <property type="term" value="C:plasma membrane"/>
    <property type="evidence" value="ECO:0007669"/>
    <property type="project" value="UniProtKB-SubCell"/>
</dbReference>
<gene>
    <name evidence="8" type="ORF">H9882_05570</name>
</gene>
<dbReference type="NCBIfam" id="TIGR00797">
    <property type="entry name" value="matE"/>
    <property type="match status" value="1"/>
</dbReference>
<dbReference type="Proteomes" id="UP000713596">
    <property type="component" value="Unassembled WGS sequence"/>
</dbReference>
<dbReference type="CDD" id="cd13138">
    <property type="entry name" value="MATE_yoeA_like"/>
    <property type="match status" value="1"/>
</dbReference>
<comment type="caution">
    <text evidence="8">The sequence shown here is derived from an EMBL/GenBank/DDBJ whole genome shotgun (WGS) entry which is preliminary data.</text>
</comment>
<reference evidence="8" key="1">
    <citation type="journal article" date="2021" name="PeerJ">
        <title>Extensive microbial diversity within the chicken gut microbiome revealed by metagenomics and culture.</title>
        <authorList>
            <person name="Gilroy R."/>
            <person name="Ravi A."/>
            <person name="Getino M."/>
            <person name="Pursley I."/>
            <person name="Horton D.L."/>
            <person name="Alikhan N.F."/>
            <person name="Baker D."/>
            <person name="Gharbi K."/>
            <person name="Hall N."/>
            <person name="Watson M."/>
            <person name="Adriaenssens E.M."/>
            <person name="Foster-Nyarko E."/>
            <person name="Jarju S."/>
            <person name="Secka A."/>
            <person name="Antonio M."/>
            <person name="Oren A."/>
            <person name="Chaudhuri R.R."/>
            <person name="La Ragione R."/>
            <person name="Hildebrand F."/>
            <person name="Pallen M.J."/>
        </authorList>
    </citation>
    <scope>NUCLEOTIDE SEQUENCE</scope>
    <source>
        <strain evidence="8">B5_2728</strain>
    </source>
</reference>
<feature type="transmembrane region" description="Helical" evidence="7">
    <location>
        <begin position="368"/>
        <end position="385"/>
    </location>
</feature>
<dbReference type="GO" id="GO:0042910">
    <property type="term" value="F:xenobiotic transmembrane transporter activity"/>
    <property type="evidence" value="ECO:0007669"/>
    <property type="project" value="InterPro"/>
</dbReference>
<evidence type="ECO:0000256" key="1">
    <source>
        <dbReference type="ARBA" id="ARBA00004651"/>
    </source>
</evidence>
<dbReference type="AlphaFoldDB" id="A0A948T3C9"/>
<keyword evidence="3" id="KW-1003">Cell membrane</keyword>
<dbReference type="PANTHER" id="PTHR43549">
    <property type="entry name" value="MULTIDRUG RESISTANCE PROTEIN YPNP-RELATED"/>
    <property type="match status" value="1"/>
</dbReference>
<evidence type="ECO:0000256" key="5">
    <source>
        <dbReference type="ARBA" id="ARBA00022989"/>
    </source>
</evidence>